<evidence type="ECO:0000256" key="5">
    <source>
        <dbReference type="PIRSR" id="PIRSR619791-2"/>
    </source>
</evidence>
<organism evidence="7 8">
    <name type="scientific">Cryphonectria parasitica (strain ATCC 38755 / EP155)</name>
    <dbReference type="NCBI Taxonomy" id="660469"/>
    <lineage>
        <taxon>Eukaryota</taxon>
        <taxon>Fungi</taxon>
        <taxon>Dikarya</taxon>
        <taxon>Ascomycota</taxon>
        <taxon>Pezizomycotina</taxon>
        <taxon>Sordariomycetes</taxon>
        <taxon>Sordariomycetidae</taxon>
        <taxon>Diaporthales</taxon>
        <taxon>Cryphonectriaceae</taxon>
        <taxon>Cryphonectria-Endothia species complex</taxon>
        <taxon>Cryphonectria</taxon>
    </lineage>
</organism>
<keyword evidence="7" id="KW-0575">Peroxidase</keyword>
<dbReference type="InterPro" id="IPR010255">
    <property type="entry name" value="Haem_peroxidase_sf"/>
</dbReference>
<comment type="caution">
    <text evidence="7">The sequence shown here is derived from an EMBL/GenBank/DDBJ whole genome shotgun (WGS) entry which is preliminary data.</text>
</comment>
<dbReference type="InterPro" id="IPR019791">
    <property type="entry name" value="Haem_peroxidase_animal"/>
</dbReference>
<evidence type="ECO:0000313" key="7">
    <source>
        <dbReference type="EMBL" id="KAF3762114.1"/>
    </source>
</evidence>
<proteinExistence type="predicted"/>
<keyword evidence="2" id="KW-0223">Dioxygenase</keyword>
<protein>
    <submittedName>
        <fullName evidence="7">Heme peroxidase</fullName>
    </submittedName>
</protein>
<dbReference type="PROSITE" id="PS50292">
    <property type="entry name" value="PEROXIDASE_3"/>
    <property type="match status" value="1"/>
</dbReference>
<keyword evidence="1 5" id="KW-0479">Metal-binding</keyword>
<dbReference type="AlphaFoldDB" id="A0A9P4XVL6"/>
<dbReference type="GO" id="GO:0006979">
    <property type="term" value="P:response to oxidative stress"/>
    <property type="evidence" value="ECO:0007669"/>
    <property type="project" value="InterPro"/>
</dbReference>
<evidence type="ECO:0000313" key="8">
    <source>
        <dbReference type="Proteomes" id="UP000803844"/>
    </source>
</evidence>
<accession>A0A9P4XVL6</accession>
<dbReference type="EMBL" id="MU032350">
    <property type="protein sequence ID" value="KAF3762114.1"/>
    <property type="molecule type" value="Genomic_DNA"/>
</dbReference>
<evidence type="ECO:0000256" key="2">
    <source>
        <dbReference type="ARBA" id="ARBA00022964"/>
    </source>
</evidence>
<dbReference type="OrthoDB" id="823504at2759"/>
<keyword evidence="5" id="KW-0349">Heme</keyword>
<feature type="region of interest" description="Disordered" evidence="6">
    <location>
        <begin position="405"/>
        <end position="441"/>
    </location>
</feature>
<dbReference type="GO" id="GO:0006631">
    <property type="term" value="P:fatty acid metabolic process"/>
    <property type="evidence" value="ECO:0007669"/>
    <property type="project" value="UniProtKB-ARBA"/>
</dbReference>
<evidence type="ECO:0000256" key="4">
    <source>
        <dbReference type="ARBA" id="ARBA00023004"/>
    </source>
</evidence>
<evidence type="ECO:0000256" key="3">
    <source>
        <dbReference type="ARBA" id="ARBA00023002"/>
    </source>
</evidence>
<dbReference type="GeneID" id="63837879"/>
<dbReference type="SUPFAM" id="SSF48113">
    <property type="entry name" value="Heme-dependent peroxidases"/>
    <property type="match status" value="1"/>
</dbReference>
<dbReference type="GO" id="GO:0004601">
    <property type="term" value="F:peroxidase activity"/>
    <property type="evidence" value="ECO:0007669"/>
    <property type="project" value="UniProtKB-KW"/>
</dbReference>
<gene>
    <name evidence="7" type="ORF">M406DRAFT_332509</name>
</gene>
<dbReference type="PANTHER" id="PTHR11903:SF13">
    <property type="entry name" value="LINOLEATE 10R-LIPOXYGENASE"/>
    <property type="match status" value="1"/>
</dbReference>
<dbReference type="Pfam" id="PF03098">
    <property type="entry name" value="An_peroxidase"/>
    <property type="match status" value="1"/>
</dbReference>
<evidence type="ECO:0000256" key="6">
    <source>
        <dbReference type="SAM" id="MobiDB-lite"/>
    </source>
</evidence>
<dbReference type="PANTHER" id="PTHR11903">
    <property type="entry name" value="PROSTAGLANDIN G/H SYNTHASE"/>
    <property type="match status" value="1"/>
</dbReference>
<feature type="binding site" description="axial binding residue" evidence="5">
    <location>
        <position position="383"/>
    </location>
    <ligand>
        <name>heme b</name>
        <dbReference type="ChEBI" id="CHEBI:60344"/>
    </ligand>
    <ligandPart>
        <name>Fe</name>
        <dbReference type="ChEBI" id="CHEBI:18248"/>
    </ligandPart>
</feature>
<dbReference type="GO" id="GO:0046872">
    <property type="term" value="F:metal ion binding"/>
    <property type="evidence" value="ECO:0007669"/>
    <property type="project" value="UniProtKB-KW"/>
</dbReference>
<dbReference type="RefSeq" id="XP_040773093.1">
    <property type="nucleotide sequence ID" value="XM_040920750.1"/>
</dbReference>
<dbReference type="GO" id="GO:0051213">
    <property type="term" value="F:dioxygenase activity"/>
    <property type="evidence" value="ECO:0007669"/>
    <property type="project" value="UniProtKB-KW"/>
</dbReference>
<keyword evidence="8" id="KW-1185">Reference proteome</keyword>
<evidence type="ECO:0000256" key="1">
    <source>
        <dbReference type="ARBA" id="ARBA00022723"/>
    </source>
</evidence>
<dbReference type="Gene3D" id="1.10.640.10">
    <property type="entry name" value="Haem peroxidase domain superfamily, animal type"/>
    <property type="match status" value="1"/>
</dbReference>
<keyword evidence="3" id="KW-0560">Oxidoreductase</keyword>
<dbReference type="GO" id="GO:0020037">
    <property type="term" value="F:heme binding"/>
    <property type="evidence" value="ECO:0007669"/>
    <property type="project" value="InterPro"/>
</dbReference>
<dbReference type="PRINTS" id="PR00457">
    <property type="entry name" value="ANPEROXIDASE"/>
</dbReference>
<reference evidence="7" key="1">
    <citation type="journal article" date="2020" name="Phytopathology">
        <title>Genome sequence of the chestnut blight fungus Cryphonectria parasitica EP155: A fundamental resource for an archetypical invasive plant pathogen.</title>
        <authorList>
            <person name="Crouch J.A."/>
            <person name="Dawe A."/>
            <person name="Aerts A."/>
            <person name="Barry K."/>
            <person name="Churchill A.C.L."/>
            <person name="Grimwood J."/>
            <person name="Hillman B."/>
            <person name="Milgroom M.G."/>
            <person name="Pangilinan J."/>
            <person name="Smith M."/>
            <person name="Salamov A."/>
            <person name="Schmutz J."/>
            <person name="Yadav J."/>
            <person name="Grigoriev I.V."/>
            <person name="Nuss D."/>
        </authorList>
    </citation>
    <scope>NUCLEOTIDE SEQUENCE</scope>
    <source>
        <strain evidence="7">EP155</strain>
    </source>
</reference>
<keyword evidence="4 5" id="KW-0408">Iron</keyword>
<name>A0A9P4XVL6_CRYP1</name>
<dbReference type="InterPro" id="IPR050783">
    <property type="entry name" value="Oxylipin_biosynth_metab"/>
</dbReference>
<dbReference type="Proteomes" id="UP000803844">
    <property type="component" value="Unassembled WGS sequence"/>
</dbReference>
<dbReference type="InterPro" id="IPR037120">
    <property type="entry name" value="Haem_peroxidase_sf_animal"/>
</dbReference>
<sequence length="441" mass="50039">MASWFKPPSSTLAALESIRDTTPGIFARLSHYFDRRAIAQREDDEKFQAGEPYGDPQVVSTSLAENLRAVGLKAHPKDLQTMIERFRHRGKPVNDRQMEMEKMIAITSSLPRHSTTRKKLTGYLGNNFQYRTADGSYNNPLVPDLGRAGSHYARTVPKIKSIHGVPPDPGLLFDLLMARTDTSFKENPAGISSVLFYHASIIIHDVFRSNRFDSDISDTSSYLDLAPLYGSSREDQLRVRTMECGLLKPDTFHERRLLGQPPGINVILIMYNRFHNYVADILLKINEGNRFSLPPTRTEEERIEALAKQDENLFQTARLIVGGLYINICLHDYLRGLTNTLHSTSDWTLDPRVAVNRHFDAEGVPRGVGNQVSAEFNLLYRFHSTISKRDERWLNEFLRSLFPETDKPLDQLAPNDNPSPSPSPSSSPRRKLSLSHDFQGF</sequence>